<evidence type="ECO:0000256" key="1">
    <source>
        <dbReference type="ARBA" id="ARBA00022723"/>
    </source>
</evidence>
<dbReference type="GO" id="GO:0008270">
    <property type="term" value="F:zinc ion binding"/>
    <property type="evidence" value="ECO:0007669"/>
    <property type="project" value="UniProtKB-KW"/>
</dbReference>
<proteinExistence type="predicted"/>
<dbReference type="OrthoDB" id="6779859at2759"/>
<evidence type="ECO:0000256" key="3">
    <source>
        <dbReference type="ARBA" id="ARBA00022833"/>
    </source>
</evidence>
<accession>A0A7M5X010</accession>
<dbReference type="AlphaFoldDB" id="A0A7M5X010"/>
<dbReference type="PROSITE" id="PS50016">
    <property type="entry name" value="ZF_PHD_2"/>
    <property type="match status" value="1"/>
</dbReference>
<dbReference type="InterPro" id="IPR011011">
    <property type="entry name" value="Znf_FYVE_PHD"/>
</dbReference>
<keyword evidence="2 4" id="KW-0863">Zinc-finger</keyword>
<evidence type="ECO:0000256" key="4">
    <source>
        <dbReference type="PROSITE-ProRule" id="PRU00146"/>
    </source>
</evidence>
<dbReference type="InterPro" id="IPR001965">
    <property type="entry name" value="Znf_PHD"/>
</dbReference>
<evidence type="ECO:0000313" key="7">
    <source>
        <dbReference type="EnsemblMetazoa" id="CLYHEMP015203.1"/>
    </source>
</evidence>
<keyword evidence="8" id="KW-1185">Reference proteome</keyword>
<dbReference type="CDD" id="cd15517">
    <property type="entry name" value="PHD_TCF19_like"/>
    <property type="match status" value="1"/>
</dbReference>
<keyword evidence="1" id="KW-0479">Metal-binding</keyword>
<dbReference type="InterPro" id="IPR013083">
    <property type="entry name" value="Znf_RING/FYVE/PHD"/>
</dbReference>
<name>A0A7M5X010_9CNID</name>
<sequence>MFRLNSTYEDPLQRNSYALSLGFRTCGIVPVNANQILRKLPGANRDGGVLLHMDQSILQYLKQQFPENPPKVTLKRGKKVIPGADFAKQSSLAGTSAATTSSSTKSSSTTSPSTTSPSTTSSSTTSSSTTSSSTTSSSKCSTRGKEKKKKEPKVSQQHSPKSRAPKRFQSDEPSTSGYALRNRAEKSKKTDEEVETYCGHCFGEYIAGKYNWIACDNCDEWYHLQCSGYPYEDEDYWQIELDGVEFVCHLCN</sequence>
<evidence type="ECO:0000256" key="2">
    <source>
        <dbReference type="ARBA" id="ARBA00022771"/>
    </source>
</evidence>
<evidence type="ECO:0000256" key="5">
    <source>
        <dbReference type="SAM" id="MobiDB-lite"/>
    </source>
</evidence>
<dbReference type="Gene3D" id="3.30.40.10">
    <property type="entry name" value="Zinc/RING finger domain, C3HC4 (zinc finger)"/>
    <property type="match status" value="1"/>
</dbReference>
<dbReference type="EnsemblMetazoa" id="CLYHEMT015203.1">
    <property type="protein sequence ID" value="CLYHEMP015203.1"/>
    <property type="gene ID" value="CLYHEMG015203"/>
</dbReference>
<feature type="compositionally biased region" description="Low complexity" evidence="5">
    <location>
        <begin position="95"/>
        <end position="141"/>
    </location>
</feature>
<evidence type="ECO:0000259" key="6">
    <source>
        <dbReference type="PROSITE" id="PS50016"/>
    </source>
</evidence>
<evidence type="ECO:0000313" key="8">
    <source>
        <dbReference type="Proteomes" id="UP000594262"/>
    </source>
</evidence>
<reference evidence="7" key="1">
    <citation type="submission" date="2021-01" db="UniProtKB">
        <authorList>
            <consortium name="EnsemblMetazoa"/>
        </authorList>
    </citation>
    <scope>IDENTIFICATION</scope>
</reference>
<dbReference type="InterPro" id="IPR019786">
    <property type="entry name" value="Zinc_finger_PHD-type_CS"/>
</dbReference>
<keyword evidence="3" id="KW-0862">Zinc</keyword>
<feature type="domain" description="PHD-type" evidence="6">
    <location>
        <begin position="195"/>
        <end position="252"/>
    </location>
</feature>
<protein>
    <recommendedName>
        <fullName evidence="6">PHD-type domain-containing protein</fullName>
    </recommendedName>
</protein>
<dbReference type="SUPFAM" id="SSF57903">
    <property type="entry name" value="FYVE/PHD zinc finger"/>
    <property type="match status" value="1"/>
</dbReference>
<organism evidence="7 8">
    <name type="scientific">Clytia hemisphaerica</name>
    <dbReference type="NCBI Taxonomy" id="252671"/>
    <lineage>
        <taxon>Eukaryota</taxon>
        <taxon>Metazoa</taxon>
        <taxon>Cnidaria</taxon>
        <taxon>Hydrozoa</taxon>
        <taxon>Hydroidolina</taxon>
        <taxon>Leptothecata</taxon>
        <taxon>Obeliida</taxon>
        <taxon>Clytiidae</taxon>
        <taxon>Clytia</taxon>
    </lineage>
</organism>
<dbReference type="Proteomes" id="UP000594262">
    <property type="component" value="Unplaced"/>
</dbReference>
<dbReference type="InterPro" id="IPR019787">
    <property type="entry name" value="Znf_PHD-finger"/>
</dbReference>
<dbReference type="SMART" id="SM00249">
    <property type="entry name" value="PHD"/>
    <property type="match status" value="1"/>
</dbReference>
<dbReference type="PROSITE" id="PS01359">
    <property type="entry name" value="ZF_PHD_1"/>
    <property type="match status" value="1"/>
</dbReference>
<feature type="region of interest" description="Disordered" evidence="5">
    <location>
        <begin position="85"/>
        <end position="189"/>
    </location>
</feature>